<dbReference type="Pfam" id="PF00615">
    <property type="entry name" value="RGS"/>
    <property type="match status" value="1"/>
</dbReference>
<dbReference type="Pfam" id="PF00787">
    <property type="entry name" value="PX"/>
    <property type="match status" value="1"/>
</dbReference>
<dbReference type="Gene3D" id="3.30.1520.10">
    <property type="entry name" value="Phox-like domain"/>
    <property type="match status" value="1"/>
</dbReference>
<dbReference type="SUPFAM" id="SSF64268">
    <property type="entry name" value="PX domain"/>
    <property type="match status" value="1"/>
</dbReference>
<evidence type="ECO:0000313" key="8">
    <source>
        <dbReference type="Proteomes" id="UP000235965"/>
    </source>
</evidence>
<dbReference type="AlphaFoldDB" id="A0A2J7QAI1"/>
<dbReference type="InterPro" id="IPR037436">
    <property type="entry name" value="SNX14_PX"/>
</dbReference>
<dbReference type="PANTHER" id="PTHR22775:SF44">
    <property type="entry name" value="SORTING NEXIN-14"/>
    <property type="match status" value="1"/>
</dbReference>
<feature type="transmembrane region" description="Helical" evidence="3">
    <location>
        <begin position="23"/>
        <end position="56"/>
    </location>
</feature>
<comment type="similarity">
    <text evidence="1">Belongs to the sorting nexin family.</text>
</comment>
<dbReference type="InterPro" id="IPR036871">
    <property type="entry name" value="PX_dom_sf"/>
</dbReference>
<dbReference type="OrthoDB" id="5957963at2759"/>
<dbReference type="SUPFAM" id="SSF48097">
    <property type="entry name" value="Regulator of G-protein signaling, RGS"/>
    <property type="match status" value="1"/>
</dbReference>
<dbReference type="Pfam" id="PF02194">
    <property type="entry name" value="PXA"/>
    <property type="match status" value="1"/>
</dbReference>
<dbReference type="SMART" id="SM00312">
    <property type="entry name" value="PX"/>
    <property type="match status" value="1"/>
</dbReference>
<protein>
    <submittedName>
        <fullName evidence="7">Sorting nexin-14</fullName>
    </submittedName>
</protein>
<feature type="region of interest" description="Disordered" evidence="2">
    <location>
        <begin position="467"/>
        <end position="493"/>
    </location>
</feature>
<feature type="domain" description="PXA" evidence="6">
    <location>
        <begin position="119"/>
        <end position="295"/>
    </location>
</feature>
<dbReference type="EMBL" id="NEVH01016330">
    <property type="protein sequence ID" value="PNF25598.1"/>
    <property type="molecule type" value="Genomic_DNA"/>
</dbReference>
<proteinExistence type="inferred from homology"/>
<evidence type="ECO:0000259" key="4">
    <source>
        <dbReference type="PROSITE" id="PS50132"/>
    </source>
</evidence>
<dbReference type="SMART" id="SM00313">
    <property type="entry name" value="PXA"/>
    <property type="match status" value="1"/>
</dbReference>
<dbReference type="PROSITE" id="PS50195">
    <property type="entry name" value="PX"/>
    <property type="match status" value="1"/>
</dbReference>
<keyword evidence="3" id="KW-1133">Transmembrane helix</keyword>
<evidence type="ECO:0000256" key="3">
    <source>
        <dbReference type="SAM" id="Phobius"/>
    </source>
</evidence>
<keyword evidence="8" id="KW-1185">Reference proteome</keyword>
<evidence type="ECO:0000259" key="5">
    <source>
        <dbReference type="PROSITE" id="PS50195"/>
    </source>
</evidence>
<dbReference type="InterPro" id="IPR016137">
    <property type="entry name" value="RGS"/>
</dbReference>
<feature type="domain" description="RGS" evidence="4">
    <location>
        <begin position="327"/>
        <end position="459"/>
    </location>
</feature>
<evidence type="ECO:0000256" key="2">
    <source>
        <dbReference type="SAM" id="MobiDB-lite"/>
    </source>
</evidence>
<dbReference type="PANTHER" id="PTHR22775">
    <property type="entry name" value="SORTING NEXIN"/>
    <property type="match status" value="1"/>
</dbReference>
<gene>
    <name evidence="7" type="ORF">B7P43_G03808</name>
</gene>
<dbReference type="GO" id="GO:0080025">
    <property type="term" value="F:phosphatidylinositol-3,5-bisphosphate binding"/>
    <property type="evidence" value="ECO:0007669"/>
    <property type="project" value="InterPro"/>
</dbReference>
<dbReference type="Pfam" id="PF08628">
    <property type="entry name" value="Nexin_C"/>
    <property type="match status" value="1"/>
</dbReference>
<dbReference type="GO" id="GO:0097352">
    <property type="term" value="P:autophagosome maturation"/>
    <property type="evidence" value="ECO:0007669"/>
    <property type="project" value="TreeGrafter"/>
</dbReference>
<evidence type="ECO:0000259" key="6">
    <source>
        <dbReference type="PROSITE" id="PS51207"/>
    </source>
</evidence>
<dbReference type="InterPro" id="IPR036305">
    <property type="entry name" value="RGS_sf"/>
</dbReference>
<keyword evidence="3" id="KW-0812">Transmembrane</keyword>
<dbReference type="Proteomes" id="UP000235965">
    <property type="component" value="Unassembled WGS sequence"/>
</dbReference>
<dbReference type="InterPro" id="IPR044926">
    <property type="entry name" value="RGS_subdomain_2"/>
</dbReference>
<feature type="domain" description="PX" evidence="5">
    <location>
        <begin position="552"/>
        <end position="674"/>
    </location>
</feature>
<dbReference type="InterPro" id="IPR037892">
    <property type="entry name" value="SNX14_RGS"/>
</dbReference>
<dbReference type="GO" id="GO:0005770">
    <property type="term" value="C:late endosome"/>
    <property type="evidence" value="ECO:0007669"/>
    <property type="project" value="TreeGrafter"/>
</dbReference>
<organism evidence="7 8">
    <name type="scientific">Cryptotermes secundus</name>
    <dbReference type="NCBI Taxonomy" id="105785"/>
    <lineage>
        <taxon>Eukaryota</taxon>
        <taxon>Metazoa</taxon>
        <taxon>Ecdysozoa</taxon>
        <taxon>Arthropoda</taxon>
        <taxon>Hexapoda</taxon>
        <taxon>Insecta</taxon>
        <taxon>Pterygota</taxon>
        <taxon>Neoptera</taxon>
        <taxon>Polyneoptera</taxon>
        <taxon>Dictyoptera</taxon>
        <taxon>Blattodea</taxon>
        <taxon>Blattoidea</taxon>
        <taxon>Termitoidae</taxon>
        <taxon>Kalotermitidae</taxon>
        <taxon>Cryptotermitinae</taxon>
        <taxon>Cryptotermes</taxon>
    </lineage>
</organism>
<evidence type="ECO:0000313" key="7">
    <source>
        <dbReference type="EMBL" id="PNF25598.1"/>
    </source>
</evidence>
<comment type="caution">
    <text evidence="7">The sequence shown here is derived from an EMBL/GenBank/DDBJ whole genome shotgun (WGS) entry which is preliminary data.</text>
</comment>
<accession>A0A2J7QAI1</accession>
<dbReference type="InterPro" id="IPR001683">
    <property type="entry name" value="PX_dom"/>
</dbReference>
<reference evidence="7 8" key="1">
    <citation type="submission" date="2017-12" db="EMBL/GenBank/DDBJ databases">
        <title>Hemimetabolous genomes reveal molecular basis of termite eusociality.</title>
        <authorList>
            <person name="Harrison M.C."/>
            <person name="Jongepier E."/>
            <person name="Robertson H.M."/>
            <person name="Arning N."/>
            <person name="Bitard-Feildel T."/>
            <person name="Chao H."/>
            <person name="Childers C.P."/>
            <person name="Dinh H."/>
            <person name="Doddapaneni H."/>
            <person name="Dugan S."/>
            <person name="Gowin J."/>
            <person name="Greiner C."/>
            <person name="Han Y."/>
            <person name="Hu H."/>
            <person name="Hughes D.S.T."/>
            <person name="Huylmans A.-K."/>
            <person name="Kemena C."/>
            <person name="Kremer L.P.M."/>
            <person name="Lee S.L."/>
            <person name="Lopez-Ezquerra A."/>
            <person name="Mallet L."/>
            <person name="Monroy-Kuhn J.M."/>
            <person name="Moser A."/>
            <person name="Murali S.C."/>
            <person name="Muzny D.M."/>
            <person name="Otani S."/>
            <person name="Piulachs M.-D."/>
            <person name="Poelchau M."/>
            <person name="Qu J."/>
            <person name="Schaub F."/>
            <person name="Wada-Katsumata A."/>
            <person name="Worley K.C."/>
            <person name="Xie Q."/>
            <person name="Ylla G."/>
            <person name="Poulsen M."/>
            <person name="Gibbs R.A."/>
            <person name="Schal C."/>
            <person name="Richards S."/>
            <person name="Belles X."/>
            <person name="Korb J."/>
            <person name="Bornberg-Bauer E."/>
        </authorList>
    </citation>
    <scope>NUCLEOTIDE SEQUENCE [LARGE SCALE GENOMIC DNA]</scope>
    <source>
        <tissue evidence="7">Whole body</tissue>
    </source>
</reference>
<keyword evidence="3" id="KW-0472">Membrane</keyword>
<dbReference type="Gene3D" id="1.10.167.10">
    <property type="entry name" value="Regulator of G-protein Signalling 4, domain 2"/>
    <property type="match status" value="1"/>
</dbReference>
<evidence type="ECO:0000256" key="1">
    <source>
        <dbReference type="ARBA" id="ARBA00010883"/>
    </source>
</evidence>
<dbReference type="InterPro" id="IPR003114">
    <property type="entry name" value="Phox_assoc"/>
</dbReference>
<dbReference type="CDD" id="cd08722">
    <property type="entry name" value="RGS_SNX14"/>
    <property type="match status" value="1"/>
</dbReference>
<dbReference type="STRING" id="105785.A0A2J7QAI1"/>
<dbReference type="SMART" id="SM00315">
    <property type="entry name" value="RGS"/>
    <property type="match status" value="1"/>
</dbReference>
<sequence>MDENEAKIHIFLIWNDKLARTSVLVIIILCLFLSISLSFLSGIFVLAAYIGGFIIFNSIFNYRSEAPNLLSLVTGKQRGTASVQPLKAWCAVCGSGKCNRHRPSSSAHAQQPWIGLEVPDEIDEAIEDFLNKTLKEFVYSWYNNLSADETFVLELRQSIRYAASVLLRRGLQVDLAHVIINKLIPAGLSHLDDYLGALRLSSRQRMPLEKAALQYLGPRVHPAARNRDNELSYLRQLTTLLLVQLLPPNQLYCKNFSVLIRELLSGWILLPVTDVLADPAIVNSLLLLLLDNYTLSQYPDRPPTRVEFLARFVSSVPVFHGSALRLDLSSVLKDQSLLYPFMQFLKGEGCVNILQFCLDVEEFNRKMLTPDLSKQDLENLYEEAWDLFSVYFSVESPDKIHFSQQLVTEMHTVLQEPAENIIKLRTTPPLFQAYEYAYSLLENSLCPLFHESDDYFIFLCGQRLPSGYSKSGSSSPMLQGSPAKGRSTKKWSDGGAVARLSSRLHKIKGALRVQPVEGHAYDTNSTLDLAGTEFAEDLQLSDTSESYRDLSAWRISIPCVDSRQDANNKPYPVFNIDVQRIDVKSEEDPELYHWTVDRRYHDFYTLESKLTEFHGEFPDTQLPPKRIFFGPRGTEFMESKRQVFEEFLQRLLQKPTLRGSDLLHSFLRSSGEFVPAGPGGIAGAMPEGLGRMIRRSVPLRLRKERGQHLDTFLNAFIASTEGSKTKPSKYEWKDMSVETPRKVRCLTKTVFQNNFAVASSQPLFALSTTRSPSNSSLPVQGVFDCLLYLAVRLFGAPQAAVRVAMAIRAVAHNTVNALCSFYLDRKLRKLLIAPRLAHLVRLLQGAVFQPKGSTPSPAELEVRAARALAQLQTLVPNYIARWAGPAYQAGLLTLFSALQSPALNKQLVYTLLDVVAAELYPDLATSEISPQ</sequence>
<dbReference type="InParanoid" id="A0A2J7QAI1"/>
<dbReference type="PROSITE" id="PS51207">
    <property type="entry name" value="PXA"/>
    <property type="match status" value="1"/>
</dbReference>
<dbReference type="CDD" id="cd06877">
    <property type="entry name" value="PX_SNX14"/>
    <property type="match status" value="1"/>
</dbReference>
<name>A0A2J7QAI1_9NEOP</name>
<dbReference type="PROSITE" id="PS50132">
    <property type="entry name" value="RGS"/>
    <property type="match status" value="1"/>
</dbReference>
<dbReference type="InterPro" id="IPR013937">
    <property type="entry name" value="Sorting_nexin_C"/>
</dbReference>